<dbReference type="GO" id="GO:0015074">
    <property type="term" value="P:DNA integration"/>
    <property type="evidence" value="ECO:0007669"/>
    <property type="project" value="InterPro"/>
</dbReference>
<dbReference type="PROSITE" id="PS51898">
    <property type="entry name" value="TYR_RECOMBINASE"/>
    <property type="match status" value="1"/>
</dbReference>
<evidence type="ECO:0000256" key="1">
    <source>
        <dbReference type="ARBA" id="ARBA00023172"/>
    </source>
</evidence>
<dbReference type="Proteomes" id="UP000587070">
    <property type="component" value="Unassembled WGS sequence"/>
</dbReference>
<evidence type="ECO:0000313" key="3">
    <source>
        <dbReference type="EMBL" id="MBB4247972.1"/>
    </source>
</evidence>
<dbReference type="OrthoDB" id="6092950at2"/>
<accession>A0A840GHL1</accession>
<keyword evidence="4" id="KW-1185">Reference proteome</keyword>
<feature type="domain" description="Tyr recombinase" evidence="2">
    <location>
        <begin position="178"/>
        <end position="409"/>
    </location>
</feature>
<dbReference type="GO" id="GO:0003677">
    <property type="term" value="F:DNA binding"/>
    <property type="evidence" value="ECO:0007669"/>
    <property type="project" value="InterPro"/>
</dbReference>
<evidence type="ECO:0000259" key="2">
    <source>
        <dbReference type="PROSITE" id="PS51898"/>
    </source>
</evidence>
<dbReference type="Gene3D" id="1.10.443.10">
    <property type="entry name" value="Intergrase catalytic core"/>
    <property type="match status" value="1"/>
</dbReference>
<dbReference type="Pfam" id="PF00589">
    <property type="entry name" value="Phage_integrase"/>
    <property type="match status" value="1"/>
</dbReference>
<name>A0A840GHL1_RHOTE</name>
<dbReference type="SUPFAM" id="SSF56349">
    <property type="entry name" value="DNA breaking-rejoining enzymes"/>
    <property type="match status" value="1"/>
</dbReference>
<protein>
    <recommendedName>
        <fullName evidence="2">Tyr recombinase domain-containing protein</fullName>
    </recommendedName>
</protein>
<reference evidence="3 4" key="1">
    <citation type="submission" date="2020-08" db="EMBL/GenBank/DDBJ databases">
        <title>Genome sequencing of Purple Non-Sulfur Bacteria from various extreme environments.</title>
        <authorList>
            <person name="Mayer M."/>
        </authorList>
    </citation>
    <scope>NUCLEOTIDE SEQUENCE [LARGE SCALE GENOMIC DNA]</scope>
    <source>
        <strain evidence="3 4">2761</strain>
    </source>
</reference>
<dbReference type="InterPro" id="IPR002104">
    <property type="entry name" value="Integrase_catalytic"/>
</dbReference>
<sequence>MAIRRNKLDRKANLTLDVGRVVDMPPGWAFTIDCPHHGKLKFDFNPFRESGREDLASHMRDALWNMRHTSVGATLYSYLNVGLRPFWRFLDDLTAASEEIGRLDQIDRALLDRYLAWLELQLVSTGKDRGEPWSISSRRVTFNLLKSLLLNRQKSGAPVSTDLSFPRNPFPNANRLSQKREAYSVPEQKRILVALNQDLKAIHEGRADLSGLQVLVVHLVLLALATGRNMQSLLDMKRDSLQAHPLPDRELMVTYKRRGWSTQATSLRKTLAPEAQKALQAIPTTIGEHFRALCAITAPLVDEIEQRHQAYVFIWRITHLERKGQVVRLDGQLANSGLRMFVKRHALQDDRGKPLALNIARLRPTFATELYRRTRDIRRVQQALGHANVETTARHYAEASPEAKRDHAIVVDGMVSQFTRMEVEGQVLLAADGKIPLQDMKHLLAGGYSTGIARCKNPFRENESVCQKFFHCFKCPSMCVFEDDLWRLFSFYYRLLTERSKINSAHWLKTYGPIIRRIDTDIASQFPADKVEASRLKAQQTPHPTWKGMLL</sequence>
<dbReference type="RefSeq" id="WP_153116892.1">
    <property type="nucleotide sequence ID" value="NZ_JACIGE010000008.1"/>
</dbReference>
<evidence type="ECO:0000313" key="4">
    <source>
        <dbReference type="Proteomes" id="UP000587070"/>
    </source>
</evidence>
<keyword evidence="1" id="KW-0233">DNA recombination</keyword>
<dbReference type="InterPro" id="IPR011010">
    <property type="entry name" value="DNA_brk_join_enz"/>
</dbReference>
<organism evidence="3 4">
    <name type="scientific">Rhodocyclus tenuis</name>
    <name type="common">Rhodospirillum tenue</name>
    <dbReference type="NCBI Taxonomy" id="1066"/>
    <lineage>
        <taxon>Bacteria</taxon>
        <taxon>Pseudomonadati</taxon>
        <taxon>Pseudomonadota</taxon>
        <taxon>Betaproteobacteria</taxon>
        <taxon>Rhodocyclales</taxon>
        <taxon>Rhodocyclaceae</taxon>
        <taxon>Rhodocyclus</taxon>
    </lineage>
</organism>
<dbReference type="AlphaFoldDB" id="A0A840GHL1"/>
<proteinExistence type="predicted"/>
<comment type="caution">
    <text evidence="3">The sequence shown here is derived from an EMBL/GenBank/DDBJ whole genome shotgun (WGS) entry which is preliminary data.</text>
</comment>
<dbReference type="GO" id="GO:0006310">
    <property type="term" value="P:DNA recombination"/>
    <property type="evidence" value="ECO:0007669"/>
    <property type="project" value="UniProtKB-KW"/>
</dbReference>
<dbReference type="InterPro" id="IPR013762">
    <property type="entry name" value="Integrase-like_cat_sf"/>
</dbReference>
<dbReference type="EMBL" id="JACIGE010000008">
    <property type="protein sequence ID" value="MBB4247972.1"/>
    <property type="molecule type" value="Genomic_DNA"/>
</dbReference>
<gene>
    <name evidence="3" type="ORF">GGD90_002358</name>
</gene>